<accession>A0A1W1C8Y5</accession>
<feature type="domain" description="PurM-like C-terminal" evidence="9">
    <location>
        <begin position="207"/>
        <end position="361"/>
    </location>
</feature>
<dbReference type="FunFam" id="3.30.1330.10:FF:000004">
    <property type="entry name" value="Phosphoribosylformylglycinamidine synthase subunit PurL"/>
    <property type="match status" value="1"/>
</dbReference>
<dbReference type="EMBL" id="FPHG01000051">
    <property type="protein sequence ID" value="SFV62236.1"/>
    <property type="molecule type" value="Genomic_DNA"/>
</dbReference>
<evidence type="ECO:0000256" key="2">
    <source>
        <dbReference type="ARBA" id="ARBA00022598"/>
    </source>
</evidence>
<keyword evidence="7" id="KW-0460">Magnesium</keyword>
<dbReference type="InterPro" id="IPR041609">
    <property type="entry name" value="PurL_linker"/>
</dbReference>
<dbReference type="HAMAP" id="MF_00420">
    <property type="entry name" value="PurL_2"/>
    <property type="match status" value="1"/>
</dbReference>
<dbReference type="InterPro" id="IPR036676">
    <property type="entry name" value="PurM-like_C_sf"/>
</dbReference>
<evidence type="ECO:0000313" key="11">
    <source>
        <dbReference type="EMBL" id="SFV62236.1"/>
    </source>
</evidence>
<evidence type="ECO:0000256" key="4">
    <source>
        <dbReference type="ARBA" id="ARBA00022741"/>
    </source>
</evidence>
<dbReference type="NCBIfam" id="NF002290">
    <property type="entry name" value="PRK01213.1"/>
    <property type="match status" value="1"/>
</dbReference>
<feature type="domain" description="PurM-like N-terminal" evidence="8">
    <location>
        <begin position="450"/>
        <end position="562"/>
    </location>
</feature>
<dbReference type="Pfam" id="PF18072">
    <property type="entry name" value="FGAR-AT_linker"/>
    <property type="match status" value="1"/>
</dbReference>
<evidence type="ECO:0000256" key="7">
    <source>
        <dbReference type="ARBA" id="ARBA00022842"/>
    </source>
</evidence>
<dbReference type="InterPro" id="IPR036921">
    <property type="entry name" value="PurM-like_N_sf"/>
</dbReference>
<protein>
    <submittedName>
        <fullName evidence="11">Phosphoribosylformylglycinamidine synthase, synthetase subunit</fullName>
        <ecNumber evidence="11">6.3.5.3</ecNumber>
    </submittedName>
</protein>
<dbReference type="GO" id="GO:0046872">
    <property type="term" value="F:metal ion binding"/>
    <property type="evidence" value="ECO:0007669"/>
    <property type="project" value="UniProtKB-KW"/>
</dbReference>
<evidence type="ECO:0000256" key="3">
    <source>
        <dbReference type="ARBA" id="ARBA00022723"/>
    </source>
</evidence>
<dbReference type="Gene3D" id="3.30.1330.10">
    <property type="entry name" value="PurM-like, N-terminal domain"/>
    <property type="match status" value="2"/>
</dbReference>
<evidence type="ECO:0000256" key="5">
    <source>
        <dbReference type="ARBA" id="ARBA00022755"/>
    </source>
</evidence>
<dbReference type="GO" id="GO:0004642">
    <property type="term" value="F:phosphoribosylformylglycinamidine synthase activity"/>
    <property type="evidence" value="ECO:0007669"/>
    <property type="project" value="UniProtKB-EC"/>
</dbReference>
<evidence type="ECO:0000259" key="8">
    <source>
        <dbReference type="Pfam" id="PF00586"/>
    </source>
</evidence>
<feature type="domain" description="Phosphoribosylformylglycinamidine synthase linker" evidence="10">
    <location>
        <begin position="15"/>
        <end position="53"/>
    </location>
</feature>
<dbReference type="AlphaFoldDB" id="A0A1W1C8Y5"/>
<sequence>MSQPLENIEEVLKSHKLSLADYTHIKEILEGREPNIVEIGIFSAMWSEHCSYKSSKKYLNGFPTEAPWVIQGPGENAGVIDIGDGMAAVFKMESHNHPSFIEPFQGAATGVGGILRDVFTMGARPVANMNALRFGDVKGKNSVSKYQRHLVRGVVDGIGSYGNCMGVPTIGGEMSFDDSYNGNILVNAFALGLAKSDEIFLGLAEGIGNPVMYVGSKTGRDGLGGAVMSSDSFTEESKSLRPTVQVGDPFTEKLLLEACLELFETDFVVGIQDMGAAGLTSSAFEMAGRSHTGMIMHLDKVPAREEGMTPYDFMLSESQERMLLCAKKGSEQAIIDIFEKWDLDAAVVGEVTDTGIMELFWHGEECANMPIDPVSEEAPILDRPTSRPTYIDKIKDKKVEDYPTVTNQDAYEKLISSVEVVDKSWVYNQYDSMVQTNTIKGAGSLDSSSIRVKENGKALSMSSDCNPRYCYIDPFKGSALAVIESGRNVAMSGAQPLAITDCLNFGNPENPEVMWQFAKSCEGIKEACSELTTPVVSGNVSLYNETNGESVFPTPAIAMVGVNQSEDNILPSFFQKDKNIVLLIGETTGQFGGSLYIKELFNETVGSLADIDYTKELRLWQFIIESNRDNLLLSAKDVNVGGIAVAVSKMSALSNLGVNINIELENSKDIFDESQHRALIEVSEDNLEDVAKRAMDLGLTIQKIGQIGGDEVIINDIKISLKNLKETYFNKFLEIIEQDL</sequence>
<dbReference type="PANTHER" id="PTHR43555">
    <property type="entry name" value="PHOSPHORIBOSYLFORMYLGLYCINAMIDINE SYNTHASE SUBUNIT PURL"/>
    <property type="match status" value="1"/>
</dbReference>
<gene>
    <name evidence="11" type="ORF">MNB_SV-9-406</name>
</gene>
<dbReference type="InterPro" id="IPR010074">
    <property type="entry name" value="PRibForGlyAmidine_synth_PurL"/>
</dbReference>
<keyword evidence="5" id="KW-0658">Purine biosynthesis</keyword>
<dbReference type="GO" id="GO:0006189">
    <property type="term" value="P:'de novo' IMP biosynthetic process"/>
    <property type="evidence" value="ECO:0007669"/>
    <property type="project" value="InterPro"/>
</dbReference>
<dbReference type="SUPFAM" id="SSF55326">
    <property type="entry name" value="PurM N-terminal domain-like"/>
    <property type="match status" value="2"/>
</dbReference>
<dbReference type="Pfam" id="PF02769">
    <property type="entry name" value="AIRS_C"/>
    <property type="match status" value="2"/>
</dbReference>
<keyword evidence="2 11" id="KW-0436">Ligase</keyword>
<reference evidence="11" key="1">
    <citation type="submission" date="2016-10" db="EMBL/GenBank/DDBJ databases">
        <authorList>
            <person name="de Groot N.N."/>
        </authorList>
    </citation>
    <scope>NUCLEOTIDE SEQUENCE</scope>
</reference>
<keyword evidence="3" id="KW-0479">Metal-binding</keyword>
<dbReference type="GO" id="GO:0005524">
    <property type="term" value="F:ATP binding"/>
    <property type="evidence" value="ECO:0007669"/>
    <property type="project" value="UniProtKB-KW"/>
</dbReference>
<dbReference type="InterPro" id="IPR010918">
    <property type="entry name" value="PurM-like_C_dom"/>
</dbReference>
<evidence type="ECO:0000256" key="1">
    <source>
        <dbReference type="ARBA" id="ARBA00022490"/>
    </source>
</evidence>
<keyword evidence="6" id="KW-0067">ATP-binding</keyword>
<feature type="domain" description="PurM-like N-terminal" evidence="8">
    <location>
        <begin position="74"/>
        <end position="193"/>
    </location>
</feature>
<evidence type="ECO:0000259" key="10">
    <source>
        <dbReference type="Pfam" id="PF18072"/>
    </source>
</evidence>
<dbReference type="PIRSF" id="PIRSF001587">
    <property type="entry name" value="FGAM_synthase_II"/>
    <property type="match status" value="1"/>
</dbReference>
<dbReference type="PANTHER" id="PTHR43555:SF1">
    <property type="entry name" value="PHOSPHORIBOSYLFORMYLGLYCINAMIDINE SYNTHASE SUBUNIT PURL"/>
    <property type="match status" value="1"/>
</dbReference>
<evidence type="ECO:0000259" key="9">
    <source>
        <dbReference type="Pfam" id="PF02769"/>
    </source>
</evidence>
<dbReference type="CDD" id="cd02203">
    <property type="entry name" value="PurL_repeat1"/>
    <property type="match status" value="1"/>
</dbReference>
<evidence type="ECO:0000256" key="6">
    <source>
        <dbReference type="ARBA" id="ARBA00022840"/>
    </source>
</evidence>
<dbReference type="NCBIfam" id="TIGR01736">
    <property type="entry name" value="FGAM_synth_II"/>
    <property type="match status" value="1"/>
</dbReference>
<proteinExistence type="inferred from homology"/>
<dbReference type="InterPro" id="IPR016188">
    <property type="entry name" value="PurM-like_N"/>
</dbReference>
<keyword evidence="4" id="KW-0547">Nucleotide-binding</keyword>
<name>A0A1W1C8Y5_9ZZZZ</name>
<dbReference type="Pfam" id="PF00586">
    <property type="entry name" value="AIRS"/>
    <property type="match status" value="2"/>
</dbReference>
<dbReference type="Gene3D" id="3.90.650.10">
    <property type="entry name" value="PurM-like C-terminal domain"/>
    <property type="match status" value="2"/>
</dbReference>
<dbReference type="SUPFAM" id="SSF56042">
    <property type="entry name" value="PurM C-terminal domain-like"/>
    <property type="match status" value="2"/>
</dbReference>
<organism evidence="11">
    <name type="scientific">hydrothermal vent metagenome</name>
    <dbReference type="NCBI Taxonomy" id="652676"/>
    <lineage>
        <taxon>unclassified sequences</taxon>
        <taxon>metagenomes</taxon>
        <taxon>ecological metagenomes</taxon>
    </lineage>
</organism>
<feature type="domain" description="PurM-like C-terminal" evidence="9">
    <location>
        <begin position="580"/>
        <end position="711"/>
    </location>
</feature>
<keyword evidence="1" id="KW-0963">Cytoplasm</keyword>
<dbReference type="EC" id="6.3.5.3" evidence="11"/>
<dbReference type="CDD" id="cd02204">
    <property type="entry name" value="PurL_repeat2"/>
    <property type="match status" value="1"/>
</dbReference>